<gene>
    <name evidence="1" type="ORF">UFOPK3774_00167</name>
</gene>
<protein>
    <submittedName>
        <fullName evidence="1">Unannotated protein</fullName>
    </submittedName>
</protein>
<proteinExistence type="predicted"/>
<evidence type="ECO:0000313" key="1">
    <source>
        <dbReference type="EMBL" id="CAB4932907.1"/>
    </source>
</evidence>
<reference evidence="1" key="1">
    <citation type="submission" date="2020-05" db="EMBL/GenBank/DDBJ databases">
        <authorList>
            <person name="Chiriac C."/>
            <person name="Salcher M."/>
            <person name="Ghai R."/>
            <person name="Kavagutti S V."/>
        </authorList>
    </citation>
    <scope>NUCLEOTIDE SEQUENCE</scope>
</reference>
<dbReference type="EMBL" id="CAFBNG010000017">
    <property type="protein sequence ID" value="CAB4932907.1"/>
    <property type="molecule type" value="Genomic_DNA"/>
</dbReference>
<dbReference type="AlphaFoldDB" id="A0A6J7IRV1"/>
<sequence>MRCQSRLNFSPLSESALSQIAHKRSSACAPFALFALRAFSSKSAMRRSGAPPSILTSPVSIALTMSSALVNFLPPTSSPWPCSCSLRSARRIRRNEIASPPPNSLRINFWQSLMEIGALDVAIFAKRRIGAMALLLTNASLALETGTPLCAKARRIACAVAPGERTMTAISRHGTPSMRWALRNW</sequence>
<organism evidence="1">
    <name type="scientific">freshwater metagenome</name>
    <dbReference type="NCBI Taxonomy" id="449393"/>
    <lineage>
        <taxon>unclassified sequences</taxon>
        <taxon>metagenomes</taxon>
        <taxon>ecological metagenomes</taxon>
    </lineage>
</organism>
<accession>A0A6J7IRV1</accession>
<name>A0A6J7IRV1_9ZZZZ</name>